<dbReference type="Proteomes" id="UP000253303">
    <property type="component" value="Unassembled WGS sequence"/>
</dbReference>
<comment type="caution">
    <text evidence="1">The sequence shown here is derived from an EMBL/GenBank/DDBJ whole genome shotgun (WGS) entry which is preliminary data.</text>
</comment>
<accession>A0A366M617</accession>
<gene>
    <name evidence="1" type="ORF">DP939_02740</name>
</gene>
<reference evidence="1 2" key="1">
    <citation type="submission" date="2018-06" db="EMBL/GenBank/DDBJ databases">
        <title>Sphaerisporangium craniellae sp. nov., isolated from a marine sponge in the South China Sea.</title>
        <authorList>
            <person name="Li L."/>
        </authorList>
    </citation>
    <scope>NUCLEOTIDE SEQUENCE [LARGE SCALE GENOMIC DNA]</scope>
    <source>
        <strain evidence="1 2">LHW63015</strain>
    </source>
</reference>
<dbReference type="OrthoDB" id="4570418at2"/>
<evidence type="ECO:0000313" key="2">
    <source>
        <dbReference type="Proteomes" id="UP000253303"/>
    </source>
</evidence>
<evidence type="ECO:0000313" key="1">
    <source>
        <dbReference type="EMBL" id="RBQ21646.1"/>
    </source>
</evidence>
<name>A0A366M617_9ACTN</name>
<protein>
    <submittedName>
        <fullName evidence="1">Uncharacterized protein</fullName>
    </submittedName>
</protein>
<sequence>MTAPTAEQLDKLRALLDRLPVGPWHATDCEGRIEVWQESALTHITRDARGEIAGYSTPSAYLASQLLYERYVDTWDRGERDGEDDDLRRDIAELIAAARNMLPGLLAEIGRVRTLVRDLADPDECQYDHHGHCKAHGWTQTEPRCPHARARELLQGETT</sequence>
<proteinExistence type="predicted"/>
<dbReference type="RefSeq" id="WP_113978487.1">
    <property type="nucleotide sequence ID" value="NZ_QMEY01000001.1"/>
</dbReference>
<organism evidence="1 2">
    <name type="scientific">Spongiactinospora rosea</name>
    <dbReference type="NCBI Taxonomy" id="2248750"/>
    <lineage>
        <taxon>Bacteria</taxon>
        <taxon>Bacillati</taxon>
        <taxon>Actinomycetota</taxon>
        <taxon>Actinomycetes</taxon>
        <taxon>Streptosporangiales</taxon>
        <taxon>Streptosporangiaceae</taxon>
        <taxon>Spongiactinospora</taxon>
    </lineage>
</organism>
<dbReference type="AlphaFoldDB" id="A0A366M617"/>
<keyword evidence="2" id="KW-1185">Reference proteome</keyword>
<dbReference type="EMBL" id="QMEY01000001">
    <property type="protein sequence ID" value="RBQ21646.1"/>
    <property type="molecule type" value="Genomic_DNA"/>
</dbReference>